<protein>
    <submittedName>
        <fullName evidence="4">Uncharacterized protein</fullName>
    </submittedName>
</protein>
<evidence type="ECO:0000313" key="6">
    <source>
        <dbReference type="Proteomes" id="UP000294225"/>
    </source>
</evidence>
<keyword evidence="2" id="KW-0812">Transmembrane</keyword>
<organism evidence="4 6">
    <name type="scientific">Kribbella speibonae</name>
    <dbReference type="NCBI Taxonomy" id="1572660"/>
    <lineage>
        <taxon>Bacteria</taxon>
        <taxon>Bacillati</taxon>
        <taxon>Actinomycetota</taxon>
        <taxon>Actinomycetes</taxon>
        <taxon>Propionibacteriales</taxon>
        <taxon>Kribbellaceae</taxon>
        <taxon>Kribbella</taxon>
    </lineage>
</organism>
<sequence length="359" mass="38361">MNETERRLSRELDRAAAARTVDLDELWEQVQARTARNRRRSLVPYLAAAAVGVVVVVTATLLARGTEGPGPVTTPDVTPQQKTTPGPRPAVIGGWGCQNQRTIEPGTNSVTGKPVRAVLDPSTAPPEAVAYGVPQYQFTFNATSGTLDYADASGHRIARTELTRTDTGWLVGTRTVCSGPAGRLSPNPVELGKYTESPLPLDPTSAQVQANPPIGEPILVDDRTYYDAAGMLRHRSLYAFVTKDGYEFAGMPGDTSYSTGGQKEDTIGGANLSPAVGTDDTYIFGVHDNLGMVLSYLTGKSTVEGLSSRDADTNTAGTSQRFTFPGGRTLYTVVPAPARDGRTYVTVHRSTGDDPPRRF</sequence>
<keyword evidence="2" id="KW-1133">Transmembrane helix</keyword>
<feature type="transmembrane region" description="Helical" evidence="2">
    <location>
        <begin position="42"/>
        <end position="63"/>
    </location>
</feature>
<dbReference type="EMBL" id="SJJY01000005">
    <property type="protein sequence ID" value="TCC21986.1"/>
    <property type="molecule type" value="Genomic_DNA"/>
</dbReference>
<reference evidence="5 6" key="1">
    <citation type="submission" date="2019-02" db="EMBL/GenBank/DDBJ databases">
        <title>Kribbella capetownensis sp. nov. and Kribbella speibonae sp. nov., isolated from soil.</title>
        <authorList>
            <person name="Curtis S.M."/>
            <person name="Norton I."/>
            <person name="Everest G.J."/>
            <person name="Meyers P.R."/>
        </authorList>
    </citation>
    <scope>NUCLEOTIDE SEQUENCE [LARGE SCALE GENOMIC DNA]</scope>
    <source>
        <strain evidence="3 5">SK5</strain>
        <strain evidence="4 6">YM55</strain>
    </source>
</reference>
<evidence type="ECO:0000313" key="4">
    <source>
        <dbReference type="EMBL" id="TCC34269.1"/>
    </source>
</evidence>
<dbReference type="EMBL" id="SJKC01000004">
    <property type="protein sequence ID" value="TCC34269.1"/>
    <property type="molecule type" value="Genomic_DNA"/>
</dbReference>
<name>A0A4R0IN15_9ACTN</name>
<accession>A0A4R0IN15</accession>
<dbReference type="RefSeq" id="WP_131463816.1">
    <property type="nucleotide sequence ID" value="NZ_SJJY01000005.1"/>
</dbReference>
<comment type="caution">
    <text evidence="4">The sequence shown here is derived from an EMBL/GenBank/DDBJ whole genome shotgun (WGS) entry which is preliminary data.</text>
</comment>
<keyword evidence="5" id="KW-1185">Reference proteome</keyword>
<proteinExistence type="predicted"/>
<evidence type="ECO:0000256" key="2">
    <source>
        <dbReference type="SAM" id="Phobius"/>
    </source>
</evidence>
<evidence type="ECO:0000256" key="1">
    <source>
        <dbReference type="SAM" id="MobiDB-lite"/>
    </source>
</evidence>
<evidence type="ECO:0000313" key="3">
    <source>
        <dbReference type="EMBL" id="TCC21986.1"/>
    </source>
</evidence>
<evidence type="ECO:0000313" key="5">
    <source>
        <dbReference type="Proteomes" id="UP000292385"/>
    </source>
</evidence>
<dbReference type="Proteomes" id="UP000292385">
    <property type="component" value="Unassembled WGS sequence"/>
</dbReference>
<keyword evidence="2" id="KW-0472">Membrane</keyword>
<feature type="compositionally biased region" description="Low complexity" evidence="1">
    <location>
        <begin position="65"/>
        <end position="85"/>
    </location>
</feature>
<feature type="region of interest" description="Disordered" evidence="1">
    <location>
        <begin position="65"/>
        <end position="89"/>
    </location>
</feature>
<dbReference type="Proteomes" id="UP000294225">
    <property type="component" value="Unassembled WGS sequence"/>
</dbReference>
<gene>
    <name evidence="3" type="ORF">E0H58_24235</name>
    <name evidence="4" type="ORF">E0H92_30080</name>
</gene>
<dbReference type="AlphaFoldDB" id="A0A4R0IN15"/>